<evidence type="ECO:0000313" key="2">
    <source>
        <dbReference type="EMBL" id="KMQ88437.1"/>
    </source>
</evidence>
<organism evidence="2 3">
    <name type="scientific">Lasius niger</name>
    <name type="common">Black garden ant</name>
    <dbReference type="NCBI Taxonomy" id="67767"/>
    <lineage>
        <taxon>Eukaryota</taxon>
        <taxon>Metazoa</taxon>
        <taxon>Ecdysozoa</taxon>
        <taxon>Arthropoda</taxon>
        <taxon>Hexapoda</taxon>
        <taxon>Insecta</taxon>
        <taxon>Pterygota</taxon>
        <taxon>Neoptera</taxon>
        <taxon>Endopterygota</taxon>
        <taxon>Hymenoptera</taxon>
        <taxon>Apocrita</taxon>
        <taxon>Aculeata</taxon>
        <taxon>Formicoidea</taxon>
        <taxon>Formicidae</taxon>
        <taxon>Formicinae</taxon>
        <taxon>Lasius</taxon>
        <taxon>Lasius</taxon>
    </lineage>
</organism>
<dbReference type="PaxDb" id="67767-A0A0J7KDL3"/>
<gene>
    <name evidence="2" type="ORF">RF55_12078</name>
</gene>
<sequence>MTSNNDEEEVHGCPQMTKGIKGTKGGEEEGPMREKEKENEKDTMDERRGMNEKNEVMALSEEFISAF</sequence>
<keyword evidence="3" id="KW-1185">Reference proteome</keyword>
<name>A0A0J7KDL3_LASNI</name>
<comment type="caution">
    <text evidence="2">The sequence shown here is derived from an EMBL/GenBank/DDBJ whole genome shotgun (WGS) entry which is preliminary data.</text>
</comment>
<feature type="compositionally biased region" description="Basic and acidic residues" evidence="1">
    <location>
        <begin position="24"/>
        <end position="55"/>
    </location>
</feature>
<dbReference type="Proteomes" id="UP000036403">
    <property type="component" value="Unassembled WGS sequence"/>
</dbReference>
<protein>
    <submittedName>
        <fullName evidence="2">Trna-dihydrouridine synthase</fullName>
    </submittedName>
</protein>
<dbReference type="EMBL" id="LBMM01009048">
    <property type="protein sequence ID" value="KMQ88437.1"/>
    <property type="molecule type" value="Genomic_DNA"/>
</dbReference>
<proteinExistence type="predicted"/>
<accession>A0A0J7KDL3</accession>
<evidence type="ECO:0000313" key="3">
    <source>
        <dbReference type="Proteomes" id="UP000036403"/>
    </source>
</evidence>
<reference evidence="2 3" key="1">
    <citation type="submission" date="2015-04" db="EMBL/GenBank/DDBJ databases">
        <title>Lasius niger genome sequencing.</title>
        <authorList>
            <person name="Konorov E.A."/>
            <person name="Nikitin M.A."/>
            <person name="Kirill M.V."/>
            <person name="Chang P."/>
        </authorList>
    </citation>
    <scope>NUCLEOTIDE SEQUENCE [LARGE SCALE GENOMIC DNA]</scope>
    <source>
        <tissue evidence="2">Whole</tissue>
    </source>
</reference>
<evidence type="ECO:0000256" key="1">
    <source>
        <dbReference type="SAM" id="MobiDB-lite"/>
    </source>
</evidence>
<dbReference type="AlphaFoldDB" id="A0A0J7KDL3"/>
<feature type="region of interest" description="Disordered" evidence="1">
    <location>
        <begin position="1"/>
        <end position="67"/>
    </location>
</feature>